<protein>
    <submittedName>
        <fullName evidence="2">Uncharacterized protein</fullName>
    </submittedName>
</protein>
<evidence type="ECO:0000313" key="2">
    <source>
        <dbReference type="EMBL" id="KAF2680612.1"/>
    </source>
</evidence>
<dbReference type="Proteomes" id="UP000799291">
    <property type="component" value="Unassembled WGS sequence"/>
</dbReference>
<gene>
    <name evidence="2" type="ORF">K458DRAFT_458142</name>
</gene>
<sequence length="380" mass="41539">MLHTHIMYHARDLSLLAFGPFYDHVSSKVDEIPTWVPNVTYSVPIATRFDFSELGSRVTFGGDGEVLQVAVSHLEQTILGRRGEGRLNEVMSEWLHKLGDDEMPFDKDRTGDTHLHAAYFYTLINHLTHHVRTARVPNQNPKGATLRPSFPSTSTTCSAAPGPFLPPGTASLANSKLVTLSSLSRDSNIRCFSGSVAVASVSWVAMQSIRMIEGLRGLIWCEALFSFRPQLLLLEAGISPRQADYRNNKEFDSAHILGVLATPGSSSQYPVPSYAPLCVISCLRETASPVPDVSRSVYVHGYQISGCRSSHTQSMYPTATSSDPDPIVASVLTVCGLLSTMYQTRSFTNPAPSSDPNPTSQTLQLTCHGGRKVKLMQGNR</sequence>
<dbReference type="AlphaFoldDB" id="A0A6G1IQV8"/>
<feature type="region of interest" description="Disordered" evidence="1">
    <location>
        <begin position="137"/>
        <end position="158"/>
    </location>
</feature>
<reference evidence="2" key="1">
    <citation type="journal article" date="2020" name="Stud. Mycol.">
        <title>101 Dothideomycetes genomes: a test case for predicting lifestyles and emergence of pathogens.</title>
        <authorList>
            <person name="Haridas S."/>
            <person name="Albert R."/>
            <person name="Binder M."/>
            <person name="Bloem J."/>
            <person name="Labutti K."/>
            <person name="Salamov A."/>
            <person name="Andreopoulos B."/>
            <person name="Baker S."/>
            <person name="Barry K."/>
            <person name="Bills G."/>
            <person name="Bluhm B."/>
            <person name="Cannon C."/>
            <person name="Castanera R."/>
            <person name="Culley D."/>
            <person name="Daum C."/>
            <person name="Ezra D."/>
            <person name="Gonzalez J."/>
            <person name="Henrissat B."/>
            <person name="Kuo A."/>
            <person name="Liang C."/>
            <person name="Lipzen A."/>
            <person name="Lutzoni F."/>
            <person name="Magnuson J."/>
            <person name="Mondo S."/>
            <person name="Nolan M."/>
            <person name="Ohm R."/>
            <person name="Pangilinan J."/>
            <person name="Park H.-J."/>
            <person name="Ramirez L."/>
            <person name="Alfaro M."/>
            <person name="Sun H."/>
            <person name="Tritt A."/>
            <person name="Yoshinaga Y."/>
            <person name="Zwiers L.-H."/>
            <person name="Turgeon B."/>
            <person name="Goodwin S."/>
            <person name="Spatafora J."/>
            <person name="Crous P."/>
            <person name="Grigoriev I."/>
        </authorList>
    </citation>
    <scope>NUCLEOTIDE SEQUENCE</scope>
    <source>
        <strain evidence="2">CBS 122367</strain>
    </source>
</reference>
<organism evidence="2 3">
    <name type="scientific">Lentithecium fluviatile CBS 122367</name>
    <dbReference type="NCBI Taxonomy" id="1168545"/>
    <lineage>
        <taxon>Eukaryota</taxon>
        <taxon>Fungi</taxon>
        <taxon>Dikarya</taxon>
        <taxon>Ascomycota</taxon>
        <taxon>Pezizomycotina</taxon>
        <taxon>Dothideomycetes</taxon>
        <taxon>Pleosporomycetidae</taxon>
        <taxon>Pleosporales</taxon>
        <taxon>Massarineae</taxon>
        <taxon>Lentitheciaceae</taxon>
        <taxon>Lentithecium</taxon>
    </lineage>
</organism>
<evidence type="ECO:0000256" key="1">
    <source>
        <dbReference type="SAM" id="MobiDB-lite"/>
    </source>
</evidence>
<dbReference type="EMBL" id="MU005595">
    <property type="protein sequence ID" value="KAF2680612.1"/>
    <property type="molecule type" value="Genomic_DNA"/>
</dbReference>
<name>A0A6G1IQV8_9PLEO</name>
<proteinExistence type="predicted"/>
<evidence type="ECO:0000313" key="3">
    <source>
        <dbReference type="Proteomes" id="UP000799291"/>
    </source>
</evidence>
<keyword evidence="3" id="KW-1185">Reference proteome</keyword>
<accession>A0A6G1IQV8</accession>